<evidence type="ECO:0000256" key="4">
    <source>
        <dbReference type="ARBA" id="ARBA00022842"/>
    </source>
</evidence>
<feature type="domain" description="Nudix hydrolase" evidence="5">
    <location>
        <begin position="5"/>
        <end position="136"/>
    </location>
</feature>
<keyword evidence="7" id="KW-1185">Reference proteome</keyword>
<sequence length="155" mass="17785">MPEVGEQIAALPMKWDDKDNLRVLMVTSRDTGRWVMPKGWEMDGKKPWAAAKIEALEEAGAKGYIGEECIGTYRYPKIMDDGRIVPCVVRVYPMIVEKLLRDWKERGQRRRKWFSPKAASKRVDEPDLAQLLVGLARKPHKQPIIRNLLDNTAQG</sequence>
<dbReference type="RefSeq" id="WP_217777683.1">
    <property type="nucleotide sequence ID" value="NZ_JAHRWL010000001.1"/>
</dbReference>
<dbReference type="PANTHER" id="PTHR12629:SF0">
    <property type="entry name" value="DIPHOSPHOINOSITOL-POLYPHOSPHATE DIPHOSPHATASE"/>
    <property type="match status" value="1"/>
</dbReference>
<comment type="cofactor">
    <cofactor evidence="1">
        <name>Mg(2+)</name>
        <dbReference type="ChEBI" id="CHEBI:18420"/>
    </cofactor>
</comment>
<evidence type="ECO:0000256" key="2">
    <source>
        <dbReference type="ARBA" id="ARBA00022723"/>
    </source>
</evidence>
<gene>
    <name evidence="6" type="ORF">KUH32_08930</name>
</gene>
<dbReference type="GO" id="GO:0016787">
    <property type="term" value="F:hydrolase activity"/>
    <property type="evidence" value="ECO:0007669"/>
    <property type="project" value="UniProtKB-KW"/>
</dbReference>
<evidence type="ECO:0000259" key="5">
    <source>
        <dbReference type="PROSITE" id="PS51462"/>
    </source>
</evidence>
<dbReference type="InterPro" id="IPR000086">
    <property type="entry name" value="NUDIX_hydrolase_dom"/>
</dbReference>
<dbReference type="PROSITE" id="PS51462">
    <property type="entry name" value="NUDIX"/>
    <property type="match status" value="1"/>
</dbReference>
<evidence type="ECO:0000313" key="7">
    <source>
        <dbReference type="Proteomes" id="UP001166293"/>
    </source>
</evidence>
<keyword evidence="3 6" id="KW-0378">Hydrolase</keyword>
<proteinExistence type="predicted"/>
<dbReference type="CDD" id="cd04666">
    <property type="entry name" value="NUDIX_DIPP2_like_Nudt4"/>
    <property type="match status" value="1"/>
</dbReference>
<dbReference type="PANTHER" id="PTHR12629">
    <property type="entry name" value="DIPHOSPHOINOSITOL POLYPHOSPHATE PHOSPHOHYDROLASE"/>
    <property type="match status" value="1"/>
</dbReference>
<dbReference type="InterPro" id="IPR047198">
    <property type="entry name" value="DDP-like_NUDIX"/>
</dbReference>
<evidence type="ECO:0000256" key="3">
    <source>
        <dbReference type="ARBA" id="ARBA00022801"/>
    </source>
</evidence>
<evidence type="ECO:0000256" key="1">
    <source>
        <dbReference type="ARBA" id="ARBA00001946"/>
    </source>
</evidence>
<reference evidence="6" key="1">
    <citation type="submission" date="2021-06" db="EMBL/GenBank/DDBJ databases">
        <title>Thalassococcus sp. CAU 1522 isolated from sea sand, Republic of Korea.</title>
        <authorList>
            <person name="Kim W."/>
        </authorList>
    </citation>
    <scope>NUCLEOTIDE SEQUENCE</scope>
    <source>
        <strain evidence="6">CAU 1522</strain>
    </source>
</reference>
<comment type="caution">
    <text evidence="6">The sequence shown here is derived from an EMBL/GenBank/DDBJ whole genome shotgun (WGS) entry which is preliminary data.</text>
</comment>
<dbReference type="EMBL" id="JAHRWL010000001">
    <property type="protein sequence ID" value="MBV2359896.1"/>
    <property type="molecule type" value="Genomic_DNA"/>
</dbReference>
<dbReference type="Proteomes" id="UP001166293">
    <property type="component" value="Unassembled WGS sequence"/>
</dbReference>
<protein>
    <submittedName>
        <fullName evidence="6">NUDIX hydrolase</fullName>
    </submittedName>
</protein>
<keyword evidence="2" id="KW-0479">Metal-binding</keyword>
<name>A0ABS6N7A0_9RHOB</name>
<organism evidence="6 7">
    <name type="scientific">Thalassococcus arenae</name>
    <dbReference type="NCBI Taxonomy" id="2851652"/>
    <lineage>
        <taxon>Bacteria</taxon>
        <taxon>Pseudomonadati</taxon>
        <taxon>Pseudomonadota</taxon>
        <taxon>Alphaproteobacteria</taxon>
        <taxon>Rhodobacterales</taxon>
        <taxon>Roseobacteraceae</taxon>
        <taxon>Thalassococcus</taxon>
    </lineage>
</organism>
<evidence type="ECO:0000313" key="6">
    <source>
        <dbReference type="EMBL" id="MBV2359896.1"/>
    </source>
</evidence>
<accession>A0ABS6N7A0</accession>
<keyword evidence="4" id="KW-0460">Magnesium</keyword>